<dbReference type="EC" id="3.5.1.41" evidence="4"/>
<gene>
    <name evidence="7" type="ORF">ESCO_000988</name>
</gene>
<organism evidence="7 8">
    <name type="scientific">Escovopsis weberi</name>
    <dbReference type="NCBI Taxonomy" id="150374"/>
    <lineage>
        <taxon>Eukaryota</taxon>
        <taxon>Fungi</taxon>
        <taxon>Dikarya</taxon>
        <taxon>Ascomycota</taxon>
        <taxon>Pezizomycotina</taxon>
        <taxon>Sordariomycetes</taxon>
        <taxon>Hypocreomycetidae</taxon>
        <taxon>Hypocreales</taxon>
        <taxon>Hypocreaceae</taxon>
        <taxon>Escovopsis</taxon>
    </lineage>
</organism>
<comment type="cofactor">
    <cofactor evidence="1">
        <name>Co(2+)</name>
        <dbReference type="ChEBI" id="CHEBI:48828"/>
    </cofactor>
</comment>
<dbReference type="InterPro" id="IPR002509">
    <property type="entry name" value="NODB_dom"/>
</dbReference>
<evidence type="ECO:0000256" key="5">
    <source>
        <dbReference type="ARBA" id="ARBA00048494"/>
    </source>
</evidence>
<keyword evidence="2" id="KW-0624">Polysaccharide degradation</keyword>
<keyword evidence="7" id="KW-0858">Xylan degradation</keyword>
<accession>A0A0M8N4F6</accession>
<dbReference type="Proteomes" id="UP000053831">
    <property type="component" value="Unassembled WGS sequence"/>
</dbReference>
<dbReference type="GO" id="GO:0045493">
    <property type="term" value="P:xylan catabolic process"/>
    <property type="evidence" value="ECO:0007669"/>
    <property type="project" value="UniProtKB-KW"/>
</dbReference>
<keyword evidence="7" id="KW-0326">Glycosidase</keyword>
<dbReference type="GO" id="GO:0004099">
    <property type="term" value="F:chitin deacetylase activity"/>
    <property type="evidence" value="ECO:0007669"/>
    <property type="project" value="UniProtKB-EC"/>
</dbReference>
<proteinExistence type="predicted"/>
<evidence type="ECO:0000256" key="3">
    <source>
        <dbReference type="ARBA" id="ARBA00023285"/>
    </source>
</evidence>
<evidence type="ECO:0000313" key="8">
    <source>
        <dbReference type="Proteomes" id="UP000053831"/>
    </source>
</evidence>
<evidence type="ECO:0000256" key="4">
    <source>
        <dbReference type="ARBA" id="ARBA00024056"/>
    </source>
</evidence>
<dbReference type="GO" id="GO:0009272">
    <property type="term" value="P:fungal-type cell wall biogenesis"/>
    <property type="evidence" value="ECO:0007669"/>
    <property type="project" value="UniProtKB-ARBA"/>
</dbReference>
<keyword evidence="8" id="KW-1185">Reference proteome</keyword>
<dbReference type="AlphaFoldDB" id="A0A0M8N4F6"/>
<dbReference type="PROSITE" id="PS51677">
    <property type="entry name" value="NODB"/>
    <property type="match status" value="1"/>
</dbReference>
<dbReference type="Pfam" id="PF01522">
    <property type="entry name" value="Polysacc_deac_1"/>
    <property type="match status" value="1"/>
</dbReference>
<protein>
    <recommendedName>
        <fullName evidence="4">chitin deacetylase</fullName>
        <ecNumber evidence="4">3.5.1.41</ecNumber>
    </recommendedName>
</protein>
<evidence type="ECO:0000313" key="7">
    <source>
        <dbReference type="EMBL" id="KOS19740.1"/>
    </source>
</evidence>
<dbReference type="GO" id="GO:0016798">
    <property type="term" value="F:hydrolase activity, acting on glycosyl bonds"/>
    <property type="evidence" value="ECO:0007669"/>
    <property type="project" value="UniProtKB-KW"/>
</dbReference>
<evidence type="ECO:0000259" key="6">
    <source>
        <dbReference type="PROSITE" id="PS51677"/>
    </source>
</evidence>
<keyword evidence="7" id="KW-0378">Hydrolase</keyword>
<dbReference type="Gene3D" id="3.20.20.370">
    <property type="entry name" value="Glycoside hydrolase/deacetylase"/>
    <property type="match status" value="1"/>
</dbReference>
<evidence type="ECO:0000256" key="2">
    <source>
        <dbReference type="ARBA" id="ARBA00023024"/>
    </source>
</evidence>
<dbReference type="OrthoDB" id="407355at2759"/>
<evidence type="ECO:0000256" key="1">
    <source>
        <dbReference type="ARBA" id="ARBA00001941"/>
    </source>
</evidence>
<keyword evidence="2" id="KW-0119">Carbohydrate metabolism</keyword>
<reference evidence="7 8" key="1">
    <citation type="submission" date="2015-07" db="EMBL/GenBank/DDBJ databases">
        <title>The genome of the fungus Escovopsis weberi, a specialized disease agent of ant agriculture.</title>
        <authorList>
            <person name="de Man T.J."/>
            <person name="Stajich J.E."/>
            <person name="Kubicek C.P."/>
            <person name="Chenthamara K."/>
            <person name="Atanasova L."/>
            <person name="Druzhinina I.S."/>
            <person name="Birnbaum S."/>
            <person name="Barribeau S.M."/>
            <person name="Teiling C."/>
            <person name="Suen G."/>
            <person name="Currie C."/>
            <person name="Gerardo N.M."/>
        </authorList>
    </citation>
    <scope>NUCLEOTIDE SEQUENCE [LARGE SCALE GENOMIC DNA]</scope>
</reference>
<comment type="catalytic activity">
    <reaction evidence="5">
        <text>[(1-&gt;4)-N-acetyl-beta-D-glucosaminyl](n) + n H2O = chitosan + n acetate</text>
        <dbReference type="Rhea" id="RHEA:10464"/>
        <dbReference type="Rhea" id="RHEA-COMP:9593"/>
        <dbReference type="Rhea" id="RHEA-COMP:9597"/>
        <dbReference type="ChEBI" id="CHEBI:15377"/>
        <dbReference type="ChEBI" id="CHEBI:17029"/>
        <dbReference type="ChEBI" id="CHEBI:30089"/>
        <dbReference type="ChEBI" id="CHEBI:57704"/>
        <dbReference type="EC" id="3.5.1.41"/>
    </reaction>
    <physiologicalReaction direction="left-to-right" evidence="5">
        <dbReference type="Rhea" id="RHEA:10465"/>
    </physiologicalReaction>
</comment>
<comment type="caution">
    <text evidence="7">The sequence shown here is derived from an EMBL/GenBank/DDBJ whole genome shotgun (WGS) entry which is preliminary data.</text>
</comment>
<name>A0A0M8N4F6_ESCWE</name>
<keyword evidence="3" id="KW-0170">Cobalt</keyword>
<dbReference type="InterPro" id="IPR050248">
    <property type="entry name" value="Polysacc_deacetylase_ArnD"/>
</dbReference>
<dbReference type="PANTHER" id="PTHR10587:SF137">
    <property type="entry name" value="4-DEOXY-4-FORMAMIDO-L-ARABINOSE-PHOSPHOUNDECAPRENOL DEFORMYLASE ARND-RELATED"/>
    <property type="match status" value="1"/>
</dbReference>
<dbReference type="SUPFAM" id="SSF88713">
    <property type="entry name" value="Glycoside hydrolase/deacetylase"/>
    <property type="match status" value="1"/>
</dbReference>
<feature type="domain" description="NodB homology" evidence="6">
    <location>
        <begin position="93"/>
        <end position="276"/>
    </location>
</feature>
<dbReference type="InterPro" id="IPR011330">
    <property type="entry name" value="Glyco_hydro/deAcase_b/a-brl"/>
</dbReference>
<dbReference type="STRING" id="150374.A0A0M8N4F6"/>
<sequence length="303" mass="33847">MPRFHLLSLPTRLRRRVRRNRLAMQLLLLAVLLAVVVPLFSLYCVYRPPRFLMTYLRRKFPDVLFELPPPPTPLSTSLSSSTDGSAAAAPREKLIALSLDDAPSAHTDEIMRILAANDAHATFFVIGSQALAPQRAPLLRALVAQGHELANHAMHDEPSAALPDAALLAQLDQVKGIIAAAYEAEHRVLPNNYFRPGSGLFTRRMRDLLGNRGFRIVLGSVYPHDAQLRWPRLNARHVLGMAREGAIVVCHDRRAWTPDMLRLVLPELRRRGFRVVTITELVKSIEHFPLEDQGRDGAAAAMP</sequence>
<keyword evidence="2" id="KW-0146">Chitin degradation</keyword>
<dbReference type="PANTHER" id="PTHR10587">
    <property type="entry name" value="GLYCOSYL TRANSFERASE-RELATED"/>
    <property type="match status" value="1"/>
</dbReference>
<dbReference type="EMBL" id="LGSR01000020">
    <property type="protein sequence ID" value="KOS19740.1"/>
    <property type="molecule type" value="Genomic_DNA"/>
</dbReference>
<dbReference type="GO" id="GO:0006032">
    <property type="term" value="P:chitin catabolic process"/>
    <property type="evidence" value="ECO:0007669"/>
    <property type="project" value="UniProtKB-KW"/>
</dbReference>